<feature type="region of interest" description="Disordered" evidence="1">
    <location>
        <begin position="24"/>
        <end position="51"/>
    </location>
</feature>
<dbReference type="RefSeq" id="WP_187299268.1">
    <property type="nucleotide sequence ID" value="NZ_CP011801.1"/>
</dbReference>
<reference evidence="2 3" key="1">
    <citation type="journal article" date="2015" name="Proc. Natl. Acad. Sci. U.S.A.">
        <title>Expanded metabolic versatility of ubiquitous nitrite-oxidizing bacteria from the genus Nitrospira.</title>
        <authorList>
            <person name="Koch H."/>
            <person name="Lucker S."/>
            <person name="Albertsen M."/>
            <person name="Kitzinger K."/>
            <person name="Herbold C."/>
            <person name="Spieck E."/>
            <person name="Nielsen P.H."/>
            <person name="Wagner M."/>
            <person name="Daims H."/>
        </authorList>
    </citation>
    <scope>NUCLEOTIDE SEQUENCE [LARGE SCALE GENOMIC DNA]</scope>
    <source>
        <strain evidence="2 3">NSP M-1</strain>
    </source>
</reference>
<dbReference type="STRING" id="42253.NITMOv2_4042"/>
<name>A0A0K2GHM9_NITMO</name>
<evidence type="ECO:0000256" key="1">
    <source>
        <dbReference type="SAM" id="MobiDB-lite"/>
    </source>
</evidence>
<dbReference type="PATRIC" id="fig|42253.5.peg.3990"/>
<feature type="compositionally biased region" description="Acidic residues" evidence="1">
    <location>
        <begin position="28"/>
        <end position="39"/>
    </location>
</feature>
<evidence type="ECO:0000313" key="2">
    <source>
        <dbReference type="EMBL" id="ALA60426.1"/>
    </source>
</evidence>
<dbReference type="KEGG" id="nmv:NITMOv2_4042"/>
<dbReference type="Proteomes" id="UP000069205">
    <property type="component" value="Chromosome"/>
</dbReference>
<keyword evidence="3" id="KW-1185">Reference proteome</keyword>
<sequence>MLALIALFMLTLFTWGVAIWATMGEGEPAPDEQPDEGAAQEEQPADRHEAA</sequence>
<accession>A0A0K2GHM9</accession>
<protein>
    <submittedName>
        <fullName evidence="2">Uncharacterized protein</fullName>
    </submittedName>
</protein>
<evidence type="ECO:0000313" key="3">
    <source>
        <dbReference type="Proteomes" id="UP000069205"/>
    </source>
</evidence>
<proteinExistence type="predicted"/>
<organism evidence="2 3">
    <name type="scientific">Nitrospira moscoviensis</name>
    <dbReference type="NCBI Taxonomy" id="42253"/>
    <lineage>
        <taxon>Bacteria</taxon>
        <taxon>Pseudomonadati</taxon>
        <taxon>Nitrospirota</taxon>
        <taxon>Nitrospiria</taxon>
        <taxon>Nitrospirales</taxon>
        <taxon>Nitrospiraceae</taxon>
        <taxon>Nitrospira</taxon>
    </lineage>
</organism>
<dbReference type="AlphaFoldDB" id="A0A0K2GHM9"/>
<dbReference type="EMBL" id="CP011801">
    <property type="protein sequence ID" value="ALA60426.1"/>
    <property type="molecule type" value="Genomic_DNA"/>
</dbReference>
<gene>
    <name evidence="2" type="ORF">NITMOv2_4042</name>
</gene>